<gene>
    <name evidence="8 14" type="primary">dnaA</name>
    <name evidence="14" type="ORF">ENO08_07585</name>
</gene>
<keyword evidence="2 8" id="KW-0963">Cytoplasm</keyword>
<dbReference type="GO" id="GO:0005737">
    <property type="term" value="C:cytoplasm"/>
    <property type="evidence" value="ECO:0007669"/>
    <property type="project" value="UniProtKB-SubCell"/>
</dbReference>
<comment type="caution">
    <text evidence="8">Lacks conserved residue(s) required for the propagation of feature annotation.</text>
</comment>
<evidence type="ECO:0000256" key="6">
    <source>
        <dbReference type="ARBA" id="ARBA00023121"/>
    </source>
</evidence>
<feature type="binding site" evidence="8">
    <location>
        <position position="158"/>
    </location>
    <ligand>
        <name>ATP</name>
        <dbReference type="ChEBI" id="CHEBI:30616"/>
    </ligand>
</feature>
<evidence type="ECO:0000256" key="2">
    <source>
        <dbReference type="ARBA" id="ARBA00022490"/>
    </source>
</evidence>
<feature type="region of interest" description="Domain I, interacts with DnaA modulators" evidence="8">
    <location>
        <begin position="1"/>
        <end position="83"/>
    </location>
</feature>
<evidence type="ECO:0000256" key="1">
    <source>
        <dbReference type="ARBA" id="ARBA00006583"/>
    </source>
</evidence>
<evidence type="ECO:0000256" key="7">
    <source>
        <dbReference type="ARBA" id="ARBA00023125"/>
    </source>
</evidence>
<dbReference type="GO" id="GO:0005524">
    <property type="term" value="F:ATP binding"/>
    <property type="evidence" value="ECO:0007669"/>
    <property type="project" value="UniProtKB-UniRule"/>
</dbReference>
<evidence type="ECO:0000256" key="8">
    <source>
        <dbReference type="HAMAP-Rule" id="MF_00377"/>
    </source>
</evidence>
<feature type="binding site" evidence="8">
    <location>
        <position position="159"/>
    </location>
    <ligand>
        <name>ATP</name>
        <dbReference type="ChEBI" id="CHEBI:30616"/>
    </ligand>
</feature>
<feature type="region of interest" description="Domain III, AAA+ region" evidence="8">
    <location>
        <begin position="111"/>
        <end position="327"/>
    </location>
</feature>
<proteinExistence type="inferred from homology"/>
<dbReference type="InterPro" id="IPR010921">
    <property type="entry name" value="Trp_repressor/repl_initiator"/>
</dbReference>
<comment type="subunit">
    <text evidence="8">Oligomerizes as a right-handed, spiral filament on DNA at oriC.</text>
</comment>
<feature type="binding site" evidence="8">
    <location>
        <position position="157"/>
    </location>
    <ligand>
        <name>ATP</name>
        <dbReference type="ChEBI" id="CHEBI:30616"/>
    </ligand>
</feature>
<evidence type="ECO:0000256" key="4">
    <source>
        <dbReference type="ARBA" id="ARBA00022741"/>
    </source>
</evidence>
<keyword evidence="6 8" id="KW-0446">Lipid-binding</keyword>
<dbReference type="FunFam" id="1.10.8.60:FF:000003">
    <property type="entry name" value="Chromosomal replication initiator protein DnaA"/>
    <property type="match status" value="1"/>
</dbReference>
<feature type="region of interest" description="Domain IV, binds dsDNA" evidence="8">
    <location>
        <begin position="328"/>
        <end position="448"/>
    </location>
</feature>
<dbReference type="InterPro" id="IPR018312">
    <property type="entry name" value="Chromosome_initiator_DnaA_CS"/>
</dbReference>
<dbReference type="GO" id="GO:0006270">
    <property type="term" value="P:DNA replication initiation"/>
    <property type="evidence" value="ECO:0007669"/>
    <property type="project" value="UniProtKB-UniRule"/>
</dbReference>
<evidence type="ECO:0000256" key="5">
    <source>
        <dbReference type="ARBA" id="ARBA00022840"/>
    </source>
</evidence>
<dbReference type="CDD" id="cd06571">
    <property type="entry name" value="Bac_DnaA_C"/>
    <property type="match status" value="1"/>
</dbReference>
<protein>
    <recommendedName>
        <fullName evidence="8 9">Chromosomal replication initiator protein DnaA</fullName>
    </recommendedName>
</protein>
<keyword evidence="3 8" id="KW-0235">DNA replication</keyword>
<dbReference type="PANTHER" id="PTHR30050">
    <property type="entry name" value="CHROMOSOMAL REPLICATION INITIATOR PROTEIN DNAA"/>
    <property type="match status" value="1"/>
</dbReference>
<dbReference type="InterPro" id="IPR013159">
    <property type="entry name" value="DnaA_C"/>
</dbReference>
<evidence type="ECO:0000256" key="3">
    <source>
        <dbReference type="ARBA" id="ARBA00022705"/>
    </source>
</evidence>
<comment type="caution">
    <text evidence="14">The sequence shown here is derived from an EMBL/GenBank/DDBJ whole genome shotgun (WGS) entry which is preliminary data.</text>
</comment>
<dbReference type="InterPro" id="IPR024633">
    <property type="entry name" value="DnaA_N_dom"/>
</dbReference>
<dbReference type="InterPro" id="IPR001957">
    <property type="entry name" value="Chromosome_initiator_DnaA"/>
</dbReference>
<keyword evidence="7 8" id="KW-0238">DNA-binding</keyword>
<dbReference type="SUPFAM" id="SSF48295">
    <property type="entry name" value="TrpR-like"/>
    <property type="match status" value="1"/>
</dbReference>
<comment type="function">
    <text evidence="8 10">Plays an essential role in the initiation and regulation of chromosomal replication. ATP-DnaA binds to the origin of replication (oriC) to initiate formation of the DNA replication initiation complex once per cell cycle. Binds the DnaA box (a 9 base pair repeat at the origin) and separates the double-stranded (ds)DNA. Forms a right-handed helical filament on oriC DNA; dsDNA binds to the exterior of the filament while single-stranded (ss)DNA is stabiized in the filament's interior. The ATP-DnaA-oriC complex binds and stabilizes one strand of the AT-rich DNA unwinding element (DUE), permitting loading of DNA polymerase. After initiation quickly degrades to an ADP-DnaA complex that is not apt for DNA replication. Binds acidic phospholipids.</text>
</comment>
<dbReference type="PROSITE" id="PS01008">
    <property type="entry name" value="DNAA"/>
    <property type="match status" value="1"/>
</dbReference>
<dbReference type="Gene3D" id="1.10.1750.10">
    <property type="match status" value="1"/>
</dbReference>
<feature type="domain" description="Chromosomal replication initiator DnaA C-terminal" evidence="13">
    <location>
        <begin position="356"/>
        <end position="425"/>
    </location>
</feature>
<name>A0A7V2AW17_UNCEI</name>
<dbReference type="Pfam" id="PF00308">
    <property type="entry name" value="Bac_DnaA"/>
    <property type="match status" value="1"/>
</dbReference>
<comment type="subcellular location">
    <subcellularLocation>
        <location evidence="8">Cytoplasm</location>
    </subcellularLocation>
</comment>
<dbReference type="Pfam" id="PF11638">
    <property type="entry name" value="DnaA_N"/>
    <property type="match status" value="1"/>
</dbReference>
<dbReference type="InterPro" id="IPR020591">
    <property type="entry name" value="Chromosome_initiator_DnaA-like"/>
</dbReference>
<dbReference type="GO" id="GO:0006275">
    <property type="term" value="P:regulation of DNA replication"/>
    <property type="evidence" value="ECO:0007669"/>
    <property type="project" value="UniProtKB-UniRule"/>
</dbReference>
<comment type="similarity">
    <text evidence="1 8 11">Belongs to the DnaA family.</text>
</comment>
<feature type="domain" description="AAA+ ATPase" evidence="12">
    <location>
        <begin position="144"/>
        <end position="272"/>
    </location>
</feature>
<accession>A0A7V2AW17</accession>
<dbReference type="Gene3D" id="1.10.8.60">
    <property type="match status" value="1"/>
</dbReference>
<organism evidence="14">
    <name type="scientific">Eiseniibacteriota bacterium</name>
    <dbReference type="NCBI Taxonomy" id="2212470"/>
    <lineage>
        <taxon>Bacteria</taxon>
        <taxon>Candidatus Eiseniibacteriota</taxon>
    </lineage>
</organism>
<dbReference type="CDD" id="cd00009">
    <property type="entry name" value="AAA"/>
    <property type="match status" value="1"/>
</dbReference>
<feature type="binding site" evidence="8">
    <location>
        <position position="155"/>
    </location>
    <ligand>
        <name>ATP</name>
        <dbReference type="ChEBI" id="CHEBI:30616"/>
    </ligand>
</feature>
<evidence type="ECO:0000256" key="10">
    <source>
        <dbReference type="RuleBase" id="RU000577"/>
    </source>
</evidence>
<evidence type="ECO:0000259" key="12">
    <source>
        <dbReference type="SMART" id="SM00382"/>
    </source>
</evidence>
<dbReference type="Pfam" id="PF08299">
    <property type="entry name" value="Bac_DnaA_C"/>
    <property type="match status" value="1"/>
</dbReference>
<evidence type="ECO:0000256" key="11">
    <source>
        <dbReference type="RuleBase" id="RU004227"/>
    </source>
</evidence>
<dbReference type="FunFam" id="3.40.50.300:FF:000150">
    <property type="entry name" value="Chromosomal replication initiator protein DnaA"/>
    <property type="match status" value="1"/>
</dbReference>
<dbReference type="GO" id="GO:0008289">
    <property type="term" value="F:lipid binding"/>
    <property type="evidence" value="ECO:0007669"/>
    <property type="project" value="UniProtKB-KW"/>
</dbReference>
<dbReference type="InterPro" id="IPR038454">
    <property type="entry name" value="DnaA_N_sf"/>
</dbReference>
<dbReference type="SUPFAM" id="SSF52540">
    <property type="entry name" value="P-loop containing nucleoside triphosphate hydrolases"/>
    <property type="match status" value="1"/>
</dbReference>
<dbReference type="InterPro" id="IPR003593">
    <property type="entry name" value="AAA+_ATPase"/>
</dbReference>
<reference evidence="14" key="1">
    <citation type="journal article" date="2020" name="mSystems">
        <title>Genome- and Community-Level Interaction Insights into Carbon Utilization and Element Cycling Functions of Hydrothermarchaeota in Hydrothermal Sediment.</title>
        <authorList>
            <person name="Zhou Z."/>
            <person name="Liu Y."/>
            <person name="Xu W."/>
            <person name="Pan J."/>
            <person name="Luo Z.H."/>
            <person name="Li M."/>
        </authorList>
    </citation>
    <scope>NUCLEOTIDE SEQUENCE [LARGE SCALE GENOMIC DNA]</scope>
    <source>
        <strain evidence="14">SpSt-1233</strain>
    </source>
</reference>
<evidence type="ECO:0000313" key="14">
    <source>
        <dbReference type="EMBL" id="HER44304.1"/>
    </source>
</evidence>
<dbReference type="GO" id="GO:0005886">
    <property type="term" value="C:plasma membrane"/>
    <property type="evidence" value="ECO:0007669"/>
    <property type="project" value="TreeGrafter"/>
</dbReference>
<dbReference type="HAMAP" id="MF_00377">
    <property type="entry name" value="DnaA_bact"/>
    <property type="match status" value="1"/>
</dbReference>
<dbReference type="InterPro" id="IPR027417">
    <property type="entry name" value="P-loop_NTPase"/>
</dbReference>
<comment type="domain">
    <text evidence="8">Domain I is involved in oligomerization and binding regulators, domain II is flexibile and of varying length in different bacteria, domain III forms the AAA+ region, while domain IV binds dsDNA.</text>
</comment>
<dbReference type="NCBIfam" id="TIGR00362">
    <property type="entry name" value="DnaA"/>
    <property type="match status" value="1"/>
</dbReference>
<dbReference type="AlphaFoldDB" id="A0A7V2AW17"/>
<dbReference type="SMART" id="SM00760">
    <property type="entry name" value="Bac_DnaA_C"/>
    <property type="match status" value="1"/>
</dbReference>
<dbReference type="EMBL" id="DSEC01000548">
    <property type="protein sequence ID" value="HER44304.1"/>
    <property type="molecule type" value="Genomic_DNA"/>
</dbReference>
<evidence type="ECO:0000256" key="9">
    <source>
        <dbReference type="NCBIfam" id="TIGR00362"/>
    </source>
</evidence>
<dbReference type="PANTHER" id="PTHR30050:SF2">
    <property type="entry name" value="CHROMOSOMAL REPLICATION INITIATOR PROTEIN DNAA"/>
    <property type="match status" value="1"/>
</dbReference>
<keyword evidence="5 8" id="KW-0067">ATP-binding</keyword>
<dbReference type="Gene3D" id="3.30.300.180">
    <property type="match status" value="1"/>
</dbReference>
<dbReference type="GO" id="GO:0003688">
    <property type="term" value="F:DNA replication origin binding"/>
    <property type="evidence" value="ECO:0007669"/>
    <property type="project" value="UniProtKB-UniRule"/>
</dbReference>
<evidence type="ECO:0000259" key="13">
    <source>
        <dbReference type="SMART" id="SM00760"/>
    </source>
</evidence>
<sequence length="448" mass="50634">MDTLRDLWDRILERVSTLVNSQSYQTWFKPTRLVSYEGGRIVIEGPNPFFVDWLAEHHLDKIEFAASETLGETVKVEFVSPDSPRRVTAPERSVQRSVIVTDPVTLPNKVHLNARYTFDEFVVGGGNRLAHAAALAVSEKPARAYNPLFIYGGVGLGKTHLIQAIGHRVLKEHPTLRISYVSAESFMNELIHAIRKGVTLEFKERYRNIDILMIDDIQFLAGKESTQEEFFFTFNALHDANKQIVVTSDRPPKEIPTLQERLTSRFEWGLITDIQPPDLETRIAILRKKVENEHIPIPEDVISLIAENVKSNIRELEGSLIRILACSSLACQEINVDMASNVLRDIVKGSPKKKLDIRAIQRAAAQHFDIPVDSLKAKTRVSRVVLARQVAIFLSRELTDLSLVQIGKQFGGRDHSTILHACKKIERAAEEDAALRRKLQTIRSELSS</sequence>
<dbReference type="Gene3D" id="3.40.50.300">
    <property type="entry name" value="P-loop containing nucleotide triphosphate hydrolases"/>
    <property type="match status" value="1"/>
</dbReference>
<dbReference type="SMART" id="SM00382">
    <property type="entry name" value="AAA"/>
    <property type="match status" value="1"/>
</dbReference>
<dbReference type="PRINTS" id="PR00051">
    <property type="entry name" value="DNAA"/>
</dbReference>
<dbReference type="InterPro" id="IPR013317">
    <property type="entry name" value="DnaA_dom"/>
</dbReference>
<keyword evidence="4 8" id="KW-0547">Nucleotide-binding</keyword>
<dbReference type="Proteomes" id="UP000886069">
    <property type="component" value="Unassembled WGS sequence"/>
</dbReference>